<dbReference type="InterPro" id="IPR008983">
    <property type="entry name" value="Tumour_necrosis_fac-like_dom"/>
</dbReference>
<dbReference type="InterPro" id="IPR050822">
    <property type="entry name" value="Cerebellin_Synaptic_Org"/>
</dbReference>
<evidence type="ECO:0000256" key="2">
    <source>
        <dbReference type="ARBA" id="ARBA00022525"/>
    </source>
</evidence>
<dbReference type="GO" id="GO:0005615">
    <property type="term" value="C:extracellular space"/>
    <property type="evidence" value="ECO:0007669"/>
    <property type="project" value="TreeGrafter"/>
</dbReference>
<keyword evidence="2" id="KW-0964">Secreted</keyword>
<gene>
    <name evidence="5" type="ORF">MEDL_49754</name>
</gene>
<dbReference type="OrthoDB" id="6060465at2759"/>
<dbReference type="SUPFAM" id="SSF49842">
    <property type="entry name" value="TNF-like"/>
    <property type="match status" value="1"/>
</dbReference>
<dbReference type="Gene3D" id="2.60.120.40">
    <property type="match status" value="1"/>
</dbReference>
<evidence type="ECO:0000256" key="3">
    <source>
        <dbReference type="ARBA" id="ARBA00022729"/>
    </source>
</evidence>
<keyword evidence="3" id="KW-0732">Signal</keyword>
<organism evidence="5 6">
    <name type="scientific">Mytilus edulis</name>
    <name type="common">Blue mussel</name>
    <dbReference type="NCBI Taxonomy" id="6550"/>
    <lineage>
        <taxon>Eukaryota</taxon>
        <taxon>Metazoa</taxon>
        <taxon>Spiralia</taxon>
        <taxon>Lophotrochozoa</taxon>
        <taxon>Mollusca</taxon>
        <taxon>Bivalvia</taxon>
        <taxon>Autobranchia</taxon>
        <taxon>Pteriomorphia</taxon>
        <taxon>Mytilida</taxon>
        <taxon>Mytiloidea</taxon>
        <taxon>Mytilidae</taxon>
        <taxon>Mytilinae</taxon>
        <taxon>Mytilus</taxon>
    </lineage>
</organism>
<dbReference type="AlphaFoldDB" id="A0A8S3U1P7"/>
<feature type="domain" description="C1q" evidence="4">
    <location>
        <begin position="60"/>
        <end position="161"/>
    </location>
</feature>
<dbReference type="PANTHER" id="PTHR22923">
    <property type="entry name" value="CEREBELLIN-RELATED"/>
    <property type="match status" value="1"/>
</dbReference>
<comment type="caution">
    <text evidence="5">The sequence shown here is derived from an EMBL/GenBank/DDBJ whole genome shotgun (WGS) entry which is preliminary data.</text>
</comment>
<dbReference type="PANTHER" id="PTHR22923:SF62">
    <property type="entry name" value="CVP18"/>
    <property type="match status" value="1"/>
</dbReference>
<accession>A0A8S3U1P7</accession>
<comment type="subcellular location">
    <subcellularLocation>
        <location evidence="1">Secreted</location>
    </subcellularLocation>
</comment>
<dbReference type="InterPro" id="IPR001073">
    <property type="entry name" value="C1q_dom"/>
</dbReference>
<name>A0A8S3U1P7_MYTED</name>
<evidence type="ECO:0000259" key="4">
    <source>
        <dbReference type="Pfam" id="PF00386"/>
    </source>
</evidence>
<evidence type="ECO:0000256" key="1">
    <source>
        <dbReference type="ARBA" id="ARBA00004613"/>
    </source>
</evidence>
<sequence>MLEQNSRKQDFFALAKQVASTNSNLNITELILERDLQEIRTDLNSTSIDYYHSLRELKALNIGSAYNGITGKFTAPSDGLYLFHVSTGAHDRTHASVQLVLNGHVKNIGWADSAEHTDRTFVTIVTPLILRKNDTVYTTIGTAGTADYIESNSYMRTSFSGKKSIETSLFERSKKDKRHD</sequence>
<proteinExistence type="predicted"/>
<keyword evidence="6" id="KW-1185">Reference proteome</keyword>
<dbReference type="Proteomes" id="UP000683360">
    <property type="component" value="Unassembled WGS sequence"/>
</dbReference>
<reference evidence="5" key="1">
    <citation type="submission" date="2021-03" db="EMBL/GenBank/DDBJ databases">
        <authorList>
            <person name="Bekaert M."/>
        </authorList>
    </citation>
    <scope>NUCLEOTIDE SEQUENCE</scope>
</reference>
<dbReference type="EMBL" id="CAJPWZ010002386">
    <property type="protein sequence ID" value="CAG2237350.1"/>
    <property type="molecule type" value="Genomic_DNA"/>
</dbReference>
<evidence type="ECO:0000313" key="6">
    <source>
        <dbReference type="Proteomes" id="UP000683360"/>
    </source>
</evidence>
<protein>
    <recommendedName>
        <fullName evidence="4">C1q domain-containing protein</fullName>
    </recommendedName>
</protein>
<dbReference type="Pfam" id="PF00386">
    <property type="entry name" value="C1q"/>
    <property type="match status" value="1"/>
</dbReference>
<evidence type="ECO:0000313" key="5">
    <source>
        <dbReference type="EMBL" id="CAG2237350.1"/>
    </source>
</evidence>